<accession>T1GUN7</accession>
<reference evidence="2" key="2">
    <citation type="submission" date="2015-06" db="UniProtKB">
        <authorList>
            <consortium name="EnsemblMetazoa"/>
        </authorList>
    </citation>
    <scope>IDENTIFICATION</scope>
</reference>
<name>T1GUN7_MEGSC</name>
<protein>
    <recommendedName>
        <fullName evidence="1">Diacylglycerol kinase iota-like domain-containing protein</fullName>
    </recommendedName>
</protein>
<dbReference type="InterPro" id="IPR056383">
    <property type="entry name" value="DGKI-like_dom"/>
</dbReference>
<dbReference type="Proteomes" id="UP000015102">
    <property type="component" value="Unassembled WGS sequence"/>
</dbReference>
<reference evidence="3" key="1">
    <citation type="submission" date="2013-02" db="EMBL/GenBank/DDBJ databases">
        <authorList>
            <person name="Hughes D."/>
        </authorList>
    </citation>
    <scope>NUCLEOTIDE SEQUENCE</scope>
    <source>
        <strain>Durham</strain>
        <strain evidence="3">NC isolate 2 -- Noor lab</strain>
    </source>
</reference>
<dbReference type="EMBL" id="CAQQ02077651">
    <property type="status" value="NOT_ANNOTATED_CDS"/>
    <property type="molecule type" value="Genomic_DNA"/>
</dbReference>
<evidence type="ECO:0000259" key="1">
    <source>
        <dbReference type="Pfam" id="PF23578"/>
    </source>
</evidence>
<dbReference type="EnsemblMetazoa" id="MESCA007455-RA">
    <property type="protein sequence ID" value="MESCA007455-PA"/>
    <property type="gene ID" value="MESCA007455"/>
</dbReference>
<sequence length="78" mass="8827">PNYEHYHNDKDLVKASATKVGEIQIVPTADLRQVREAIKKLLEQDQDANTLELGMIGCLLITYPKDIIDTCRKVVTMT</sequence>
<dbReference type="HOGENOM" id="CLU_2628949_0_0_1"/>
<evidence type="ECO:0000313" key="2">
    <source>
        <dbReference type="EnsemblMetazoa" id="MESCA007455-PA"/>
    </source>
</evidence>
<evidence type="ECO:0000313" key="3">
    <source>
        <dbReference type="Proteomes" id="UP000015102"/>
    </source>
</evidence>
<feature type="domain" description="Diacylglycerol kinase iota-like" evidence="1">
    <location>
        <begin position="2"/>
        <end position="48"/>
    </location>
</feature>
<keyword evidence="3" id="KW-1185">Reference proteome</keyword>
<organism evidence="2 3">
    <name type="scientific">Megaselia scalaris</name>
    <name type="common">Humpbacked fly</name>
    <name type="synonym">Phora scalaris</name>
    <dbReference type="NCBI Taxonomy" id="36166"/>
    <lineage>
        <taxon>Eukaryota</taxon>
        <taxon>Metazoa</taxon>
        <taxon>Ecdysozoa</taxon>
        <taxon>Arthropoda</taxon>
        <taxon>Hexapoda</taxon>
        <taxon>Insecta</taxon>
        <taxon>Pterygota</taxon>
        <taxon>Neoptera</taxon>
        <taxon>Endopterygota</taxon>
        <taxon>Diptera</taxon>
        <taxon>Brachycera</taxon>
        <taxon>Muscomorpha</taxon>
        <taxon>Platypezoidea</taxon>
        <taxon>Phoridae</taxon>
        <taxon>Megaseliini</taxon>
        <taxon>Megaselia</taxon>
    </lineage>
</organism>
<dbReference type="Pfam" id="PF23578">
    <property type="entry name" value="DGKI"/>
    <property type="match status" value="1"/>
</dbReference>
<dbReference type="AlphaFoldDB" id="T1GUN7"/>
<proteinExistence type="predicted"/>